<reference evidence="1 2" key="1">
    <citation type="submission" date="2022-07" db="EMBL/GenBank/DDBJ databases">
        <title>Pantoea trifolii sp. nov. isolated from root nodules of Trifolium rubens.</title>
        <authorList>
            <person name="Kalita M."/>
            <person name="Wdowiak-Wrobel S."/>
            <person name="Marek-Kozaczuk M."/>
            <person name="Palusinska-Szysz M."/>
            <person name="Sokolowski W."/>
            <person name="Coutinho T."/>
            <person name="Hlahane L."/>
        </authorList>
    </citation>
    <scope>NUCLEOTIDE SEQUENCE [LARGE SCALE GENOMIC DNA]</scope>
    <source>
        <strain evidence="1 2">MMK2</strain>
    </source>
</reference>
<proteinExistence type="predicted"/>
<evidence type="ECO:0000313" key="2">
    <source>
        <dbReference type="Proteomes" id="UP001300015"/>
    </source>
</evidence>
<dbReference type="Proteomes" id="UP001300015">
    <property type="component" value="Unassembled WGS sequence"/>
</dbReference>
<gene>
    <name evidence="1" type="ORF">NQH49_21060</name>
</gene>
<comment type="caution">
    <text evidence="1">The sequence shown here is derived from an EMBL/GenBank/DDBJ whole genome shotgun (WGS) entry which is preliminary data.</text>
</comment>
<keyword evidence="2" id="KW-1185">Reference proteome</keyword>
<organism evidence="1 2">
    <name type="scientific">Pantoea trifolii</name>
    <dbReference type="NCBI Taxonomy" id="2968030"/>
    <lineage>
        <taxon>Bacteria</taxon>
        <taxon>Pseudomonadati</taxon>
        <taxon>Pseudomonadota</taxon>
        <taxon>Gammaproteobacteria</taxon>
        <taxon>Enterobacterales</taxon>
        <taxon>Erwiniaceae</taxon>
        <taxon>Pantoea</taxon>
    </lineage>
</organism>
<accession>A0ABT1VS29</accession>
<name>A0ABT1VS29_9GAMM</name>
<dbReference type="RefSeq" id="WP_256698692.1">
    <property type="nucleotide sequence ID" value="NZ_JANIES010000002.1"/>
</dbReference>
<protein>
    <submittedName>
        <fullName evidence="1">Uncharacterized protein</fullName>
    </submittedName>
</protein>
<sequence>MFEGVLTSALIIGASQACEAGKNAALQLCRLLRGSAASPFPCCFWRSAITTQFGYFPPWHWVAPRT</sequence>
<dbReference type="EMBL" id="JANIET010000002">
    <property type="protein sequence ID" value="MCQ8229951.1"/>
    <property type="molecule type" value="Genomic_DNA"/>
</dbReference>
<evidence type="ECO:0000313" key="1">
    <source>
        <dbReference type="EMBL" id="MCQ8229951.1"/>
    </source>
</evidence>